<reference evidence="1" key="1">
    <citation type="submission" date="2009-07" db="EMBL/GenBank/DDBJ databases">
        <authorList>
            <person name="Weinstock G."/>
            <person name="Sodergren E."/>
            <person name="Clifton S."/>
            <person name="Fulton L."/>
            <person name="Fulton B."/>
            <person name="Courtney L."/>
            <person name="Fronick C."/>
            <person name="Harrison M."/>
            <person name="Strong C."/>
            <person name="Farmer C."/>
            <person name="Delahaunty K."/>
            <person name="Markovic C."/>
            <person name="Hall O."/>
            <person name="Minx P."/>
            <person name="Tomlinson C."/>
            <person name="Mitreva M."/>
            <person name="Nelson J."/>
            <person name="Hou S."/>
            <person name="Wollam A."/>
            <person name="Pepin K.H."/>
            <person name="Johnson M."/>
            <person name="Bhonagiri V."/>
            <person name="Nash W.E."/>
            <person name="Warren W."/>
            <person name="Chinwalla A."/>
            <person name="Mardis E.R."/>
            <person name="Wilson R.K."/>
        </authorList>
    </citation>
    <scope>NUCLEOTIDE SEQUENCE [LARGE SCALE GENOMIC DNA]</scope>
    <source>
        <strain evidence="1">ATCC 29256</strain>
    </source>
</reference>
<sequence length="48" mass="5851">MVGAIDFLKMLFYNALILNQIKFNMLIKILHHIYVLREIRRFFPLFPV</sequence>
<keyword evidence="2" id="KW-1185">Reference proteome</keyword>
<organism evidence="1 2">
    <name type="scientific">Neisseria sicca ATCC 29256</name>
    <dbReference type="NCBI Taxonomy" id="547045"/>
    <lineage>
        <taxon>Bacteria</taxon>
        <taxon>Pseudomonadati</taxon>
        <taxon>Pseudomonadota</taxon>
        <taxon>Betaproteobacteria</taxon>
        <taxon>Neisseriales</taxon>
        <taxon>Neisseriaceae</taxon>
        <taxon>Neisseria</taxon>
    </lineage>
</organism>
<name>C6M0N6_NEISI</name>
<proteinExistence type="predicted"/>
<dbReference type="AlphaFoldDB" id="C6M0N6"/>
<gene>
    <name evidence="1" type="ORF">NEISICOT_00061</name>
</gene>
<dbReference type="Proteomes" id="UP000005365">
    <property type="component" value="Unassembled WGS sequence"/>
</dbReference>
<dbReference type="EMBL" id="ACKO02000001">
    <property type="protein sequence ID" value="EET45960.1"/>
    <property type="molecule type" value="Genomic_DNA"/>
</dbReference>
<comment type="caution">
    <text evidence="1">The sequence shown here is derived from an EMBL/GenBank/DDBJ whole genome shotgun (WGS) entry which is preliminary data.</text>
</comment>
<protein>
    <submittedName>
        <fullName evidence="1">Uncharacterized protein</fullName>
    </submittedName>
</protein>
<evidence type="ECO:0000313" key="2">
    <source>
        <dbReference type="Proteomes" id="UP000005365"/>
    </source>
</evidence>
<evidence type="ECO:0000313" key="1">
    <source>
        <dbReference type="EMBL" id="EET45960.1"/>
    </source>
</evidence>
<accession>C6M0N6</accession>